<gene>
    <name evidence="2" type="ORF">NAT50_00225</name>
</gene>
<dbReference type="Proteomes" id="UP001317191">
    <property type="component" value="Unassembled WGS sequence"/>
</dbReference>
<keyword evidence="1" id="KW-0812">Transmembrane</keyword>
<dbReference type="SUPFAM" id="SSF48452">
    <property type="entry name" value="TPR-like"/>
    <property type="match status" value="1"/>
</dbReference>
<keyword evidence="1" id="KW-0472">Membrane</keyword>
<evidence type="ECO:0000313" key="2">
    <source>
        <dbReference type="EMBL" id="MCL9807785.1"/>
    </source>
</evidence>
<name>A0ABT0TJX5_9FLAO</name>
<dbReference type="RefSeq" id="WP_250590299.1">
    <property type="nucleotide sequence ID" value="NZ_JAMLJM010000001.1"/>
</dbReference>
<proteinExistence type="predicted"/>
<dbReference type="Pfam" id="PF13432">
    <property type="entry name" value="TPR_16"/>
    <property type="match status" value="1"/>
</dbReference>
<dbReference type="EMBL" id="JAMLJM010000001">
    <property type="protein sequence ID" value="MCL9807785.1"/>
    <property type="molecule type" value="Genomic_DNA"/>
</dbReference>
<keyword evidence="3" id="KW-1185">Reference proteome</keyword>
<evidence type="ECO:0000313" key="3">
    <source>
        <dbReference type="Proteomes" id="UP001317191"/>
    </source>
</evidence>
<keyword evidence="1" id="KW-1133">Transmembrane helix</keyword>
<dbReference type="Gene3D" id="1.25.40.10">
    <property type="entry name" value="Tetratricopeptide repeat domain"/>
    <property type="match status" value="1"/>
</dbReference>
<protein>
    <submittedName>
        <fullName evidence="2">Tetratricopeptide repeat protein</fullName>
    </submittedName>
</protein>
<feature type="transmembrane region" description="Helical" evidence="1">
    <location>
        <begin position="61"/>
        <end position="80"/>
    </location>
</feature>
<evidence type="ECO:0000256" key="1">
    <source>
        <dbReference type="SAM" id="Phobius"/>
    </source>
</evidence>
<sequence length="263" mass="28657">MATYNKRGYKAPKPEAEKVENVADLEQDVTIDEKDSTTANVFNTLDETASKTEEFVAKNQNIILGVVGGIALLVAGYIMYQKFVAGPSENEAASDMYQAQKYFQQAVDATEKNDSLYNLALNGGEGRQGFLDIIKNHSGTDAGNLAHYYAGIAYLNTKQFDKAITHLSDFSTKDEFVNAIAIGAIGDAKSELNKPEEALESYVKAAQSTKNEVTTPRFLLKAGQTALALGKKEEALQYFTEIKESFEDAPEAQNIDALIGLAQ</sequence>
<organism evidence="2 3">
    <name type="scientific">Flavobacterium luminosum</name>
    <dbReference type="NCBI Taxonomy" id="2949086"/>
    <lineage>
        <taxon>Bacteria</taxon>
        <taxon>Pseudomonadati</taxon>
        <taxon>Bacteroidota</taxon>
        <taxon>Flavobacteriia</taxon>
        <taxon>Flavobacteriales</taxon>
        <taxon>Flavobacteriaceae</taxon>
        <taxon>Flavobacterium</taxon>
    </lineage>
</organism>
<reference evidence="2 3" key="1">
    <citation type="submission" date="2022-05" db="EMBL/GenBank/DDBJ databases">
        <title>Flavobacterium sp., isolated from activated sludge.</title>
        <authorList>
            <person name="Ran Q."/>
        </authorList>
    </citation>
    <scope>NUCLEOTIDE SEQUENCE [LARGE SCALE GENOMIC DNA]</scope>
    <source>
        <strain evidence="2 3">HXWNR70</strain>
    </source>
</reference>
<dbReference type="InterPro" id="IPR011990">
    <property type="entry name" value="TPR-like_helical_dom_sf"/>
</dbReference>
<comment type="caution">
    <text evidence="2">The sequence shown here is derived from an EMBL/GenBank/DDBJ whole genome shotgun (WGS) entry which is preliminary data.</text>
</comment>
<accession>A0ABT0TJX5</accession>